<keyword evidence="2" id="KW-1185">Reference proteome</keyword>
<sequence>MYIILTSKPGQYRSEATDGIEPVEVHDYFYGERHVAVFVVAAIRGDAKVKIVDDDSPTTVNLVPTKFFEHFSSVPDALRSIQDLAGHGHTDARVVRRPAAHAQ</sequence>
<dbReference type="STRING" id="416943.SAMN05445871_5556"/>
<evidence type="ECO:0000313" key="1">
    <source>
        <dbReference type="EMBL" id="SEL63424.1"/>
    </source>
</evidence>
<evidence type="ECO:0000313" key="2">
    <source>
        <dbReference type="Proteomes" id="UP000199120"/>
    </source>
</evidence>
<proteinExistence type="predicted"/>
<organism evidence="1 2">
    <name type="scientific">Paraburkholderia caballeronis</name>
    <dbReference type="NCBI Taxonomy" id="416943"/>
    <lineage>
        <taxon>Bacteria</taxon>
        <taxon>Pseudomonadati</taxon>
        <taxon>Pseudomonadota</taxon>
        <taxon>Betaproteobacteria</taxon>
        <taxon>Burkholderiales</taxon>
        <taxon>Burkholderiaceae</taxon>
        <taxon>Paraburkholderia</taxon>
    </lineage>
</organism>
<dbReference type="RefSeq" id="WP_090551720.1">
    <property type="nucleotide sequence ID" value="NZ_FNSR01000003.1"/>
</dbReference>
<protein>
    <submittedName>
        <fullName evidence="1">Uncharacterized protein</fullName>
    </submittedName>
</protein>
<accession>A0A1H7RUK7</accession>
<dbReference type="EMBL" id="FOAJ01000010">
    <property type="protein sequence ID" value="SEL63424.1"/>
    <property type="molecule type" value="Genomic_DNA"/>
</dbReference>
<dbReference type="Proteomes" id="UP000199120">
    <property type="component" value="Unassembled WGS sequence"/>
</dbReference>
<name>A0A1H7RUK7_9BURK</name>
<gene>
    <name evidence="1" type="ORF">SAMN05192542_110182</name>
</gene>
<reference evidence="2" key="1">
    <citation type="submission" date="2016-10" db="EMBL/GenBank/DDBJ databases">
        <authorList>
            <person name="Varghese N."/>
            <person name="Submissions S."/>
        </authorList>
    </citation>
    <scope>NUCLEOTIDE SEQUENCE [LARGE SCALE GENOMIC DNA]</scope>
    <source>
        <strain evidence="2">LMG 26416</strain>
    </source>
</reference>
<dbReference type="OrthoDB" id="2866001at2"/>
<dbReference type="AlphaFoldDB" id="A0A1H7RUK7"/>